<dbReference type="Proteomes" id="UP001497457">
    <property type="component" value="Chromosome 16b"/>
</dbReference>
<keyword evidence="5 9" id="KW-0547">Nucleotide-binding</keyword>
<dbReference type="InterPro" id="IPR011009">
    <property type="entry name" value="Kinase-like_dom_sf"/>
</dbReference>
<comment type="similarity">
    <text evidence="1">Belongs to the protein kinase superfamily. CMGC Ser/Thr protein kinase family. CDC2/CDKX subfamily.</text>
</comment>
<evidence type="ECO:0000259" key="11">
    <source>
        <dbReference type="PROSITE" id="PS50011"/>
    </source>
</evidence>
<dbReference type="InterPro" id="IPR017441">
    <property type="entry name" value="Protein_kinase_ATP_BS"/>
</dbReference>
<accession>A0ABC8YIL7</accession>
<evidence type="ECO:0000256" key="5">
    <source>
        <dbReference type="ARBA" id="ARBA00022741"/>
    </source>
</evidence>
<dbReference type="FunFam" id="1.10.510.10:FF:000790">
    <property type="entry name" value="Cyclin-dependent kinase G-1"/>
    <property type="match status" value="1"/>
</dbReference>
<dbReference type="Gene3D" id="3.30.200.20">
    <property type="entry name" value="Phosphorylase Kinase, domain 1"/>
    <property type="match status" value="1"/>
</dbReference>
<reference evidence="13" key="1">
    <citation type="submission" date="2024-06" db="EMBL/GenBank/DDBJ databases">
        <authorList>
            <person name="Ryan C."/>
        </authorList>
    </citation>
    <scope>NUCLEOTIDE SEQUENCE [LARGE SCALE GENOMIC DNA]</scope>
</reference>
<evidence type="ECO:0000256" key="9">
    <source>
        <dbReference type="PROSITE-ProRule" id="PRU10141"/>
    </source>
</evidence>
<dbReference type="PROSITE" id="PS00107">
    <property type="entry name" value="PROTEIN_KINASE_ATP"/>
    <property type="match status" value="1"/>
</dbReference>
<evidence type="ECO:0000256" key="7">
    <source>
        <dbReference type="ARBA" id="ARBA00022840"/>
    </source>
</evidence>
<dbReference type="GO" id="GO:0005524">
    <property type="term" value="F:ATP binding"/>
    <property type="evidence" value="ECO:0007669"/>
    <property type="project" value="UniProtKB-UniRule"/>
</dbReference>
<dbReference type="InterPro" id="IPR050108">
    <property type="entry name" value="CDK"/>
</dbReference>
<evidence type="ECO:0000256" key="1">
    <source>
        <dbReference type="ARBA" id="ARBA00006485"/>
    </source>
</evidence>
<dbReference type="AlphaFoldDB" id="A0ABC8YIL7"/>
<feature type="domain" description="Protein kinase" evidence="11">
    <location>
        <begin position="56"/>
        <end position="371"/>
    </location>
</feature>
<evidence type="ECO:0000256" key="3">
    <source>
        <dbReference type="ARBA" id="ARBA00022553"/>
    </source>
</evidence>
<dbReference type="InterPro" id="IPR008271">
    <property type="entry name" value="Ser/Thr_kinase_AS"/>
</dbReference>
<organism evidence="12 13">
    <name type="scientific">Urochloa decumbens</name>
    <dbReference type="NCBI Taxonomy" id="240449"/>
    <lineage>
        <taxon>Eukaryota</taxon>
        <taxon>Viridiplantae</taxon>
        <taxon>Streptophyta</taxon>
        <taxon>Embryophyta</taxon>
        <taxon>Tracheophyta</taxon>
        <taxon>Spermatophyta</taxon>
        <taxon>Magnoliopsida</taxon>
        <taxon>Liliopsida</taxon>
        <taxon>Poales</taxon>
        <taxon>Poaceae</taxon>
        <taxon>PACMAD clade</taxon>
        <taxon>Panicoideae</taxon>
        <taxon>Panicodae</taxon>
        <taxon>Paniceae</taxon>
        <taxon>Melinidinae</taxon>
        <taxon>Urochloa</taxon>
    </lineage>
</organism>
<dbReference type="GO" id="GO:0008353">
    <property type="term" value="F:RNA polymerase II CTD heptapeptide repeat kinase activity"/>
    <property type="evidence" value="ECO:0007669"/>
    <property type="project" value="UniProtKB-EC"/>
</dbReference>
<keyword evidence="3" id="KW-0597">Phosphoprotein</keyword>
<sequence length="412" mass="44687">MPKPSLAHIEEIEERPATCALRLQNGMLDDANAGVAVATRKRRRRVPVAVGSAEDYEETCLLGEGGFGTVVKARHRATGLTVAIKRLTPPDADSQTAAASISRLAGAGSCGLEEELLREAWFHEACGGSGHPFIVGFRGLVRDPAAAAADLGLVMECVDGPSLHDYLRQRRRRRHGGARIPEATARAAMWQLLTAAKTMHESGVVHRDIKPGNILVGDGRRVLKICDFGLAMATSEAPSHGPAGTLWYKAPEVLLDMRDYDARVDAWSLGCVMAEIIYGRALFAGSYEREQLVAIFDVLGVPDGGAWPEFASTAFAAEAVTELDVRRGSRLRELFPAAMLSREGFQVLHGLLTCNPHKRLTADAALKLPWFAKVEALQLPSEDDVASAFANKELHIVPSASEKRKLRDLRVF</sequence>
<name>A0ABC8YIL7_9POAL</name>
<dbReference type="EMBL" id="OZ075126">
    <property type="protein sequence ID" value="CAL4943421.1"/>
    <property type="molecule type" value="Genomic_DNA"/>
</dbReference>
<dbReference type="PANTHER" id="PTHR24056">
    <property type="entry name" value="CELL DIVISION PROTEIN KINASE"/>
    <property type="match status" value="1"/>
</dbReference>
<keyword evidence="10" id="KW-0723">Serine/threonine-protein kinase</keyword>
<keyword evidence="7 9" id="KW-0067">ATP-binding</keyword>
<protein>
    <recommendedName>
        <fullName evidence="2">[RNA-polymerase]-subunit kinase</fullName>
        <ecNumber evidence="2">2.7.11.23</ecNumber>
    </recommendedName>
</protein>
<evidence type="ECO:0000256" key="4">
    <source>
        <dbReference type="ARBA" id="ARBA00022679"/>
    </source>
</evidence>
<feature type="binding site" evidence="9">
    <location>
        <position position="85"/>
    </location>
    <ligand>
        <name>ATP</name>
        <dbReference type="ChEBI" id="CHEBI:30616"/>
    </ligand>
</feature>
<keyword evidence="13" id="KW-1185">Reference proteome</keyword>
<evidence type="ECO:0000256" key="2">
    <source>
        <dbReference type="ARBA" id="ARBA00012409"/>
    </source>
</evidence>
<dbReference type="Pfam" id="PF00069">
    <property type="entry name" value="Pkinase"/>
    <property type="match status" value="1"/>
</dbReference>
<dbReference type="PROSITE" id="PS00108">
    <property type="entry name" value="PROTEIN_KINASE_ST"/>
    <property type="match status" value="1"/>
</dbReference>
<keyword evidence="4" id="KW-0808">Transferase</keyword>
<keyword evidence="6" id="KW-0418">Kinase</keyword>
<proteinExistence type="inferred from homology"/>
<gene>
    <name evidence="12" type="ORF">URODEC1_LOCUS34165</name>
</gene>
<comment type="catalytic activity">
    <reaction evidence="8">
        <text>[DNA-directed RNA polymerase] + ATP = phospho-[DNA-directed RNA polymerase] + ADP + H(+)</text>
        <dbReference type="Rhea" id="RHEA:10216"/>
        <dbReference type="Rhea" id="RHEA-COMP:11321"/>
        <dbReference type="Rhea" id="RHEA-COMP:11322"/>
        <dbReference type="ChEBI" id="CHEBI:15378"/>
        <dbReference type="ChEBI" id="CHEBI:30616"/>
        <dbReference type="ChEBI" id="CHEBI:43176"/>
        <dbReference type="ChEBI" id="CHEBI:68546"/>
        <dbReference type="ChEBI" id="CHEBI:456216"/>
        <dbReference type="EC" id="2.7.11.23"/>
    </reaction>
</comment>
<dbReference type="EC" id="2.7.11.23" evidence="2"/>
<dbReference type="SUPFAM" id="SSF56112">
    <property type="entry name" value="Protein kinase-like (PK-like)"/>
    <property type="match status" value="1"/>
</dbReference>
<dbReference type="Gene3D" id="1.10.510.10">
    <property type="entry name" value="Transferase(Phosphotransferase) domain 1"/>
    <property type="match status" value="1"/>
</dbReference>
<dbReference type="PROSITE" id="PS50011">
    <property type="entry name" value="PROTEIN_KINASE_DOM"/>
    <property type="match status" value="1"/>
</dbReference>
<dbReference type="SMART" id="SM00220">
    <property type="entry name" value="S_TKc"/>
    <property type="match status" value="1"/>
</dbReference>
<dbReference type="PANTHER" id="PTHR24056:SF395">
    <property type="entry name" value="PROTEIN KINASE DOMAIN-CONTAINING PROTEIN"/>
    <property type="match status" value="1"/>
</dbReference>
<evidence type="ECO:0000256" key="10">
    <source>
        <dbReference type="RuleBase" id="RU000304"/>
    </source>
</evidence>
<dbReference type="InterPro" id="IPR000719">
    <property type="entry name" value="Prot_kinase_dom"/>
</dbReference>
<evidence type="ECO:0000256" key="8">
    <source>
        <dbReference type="ARBA" id="ARBA00049280"/>
    </source>
</evidence>
<evidence type="ECO:0000313" key="13">
    <source>
        <dbReference type="Proteomes" id="UP001497457"/>
    </source>
</evidence>
<evidence type="ECO:0000256" key="6">
    <source>
        <dbReference type="ARBA" id="ARBA00022777"/>
    </source>
</evidence>
<reference evidence="12 13" key="2">
    <citation type="submission" date="2024-10" db="EMBL/GenBank/DDBJ databases">
        <authorList>
            <person name="Ryan C."/>
        </authorList>
    </citation>
    <scope>NUCLEOTIDE SEQUENCE [LARGE SCALE GENOMIC DNA]</scope>
</reference>
<evidence type="ECO:0000313" key="12">
    <source>
        <dbReference type="EMBL" id="CAL4943421.1"/>
    </source>
</evidence>